<dbReference type="EMBL" id="GBRH01189770">
    <property type="protein sequence ID" value="JAE08126.1"/>
    <property type="molecule type" value="Transcribed_RNA"/>
</dbReference>
<reference evidence="1" key="1">
    <citation type="submission" date="2014-09" db="EMBL/GenBank/DDBJ databases">
        <authorList>
            <person name="Magalhaes I.L.F."/>
            <person name="Oliveira U."/>
            <person name="Santos F.R."/>
            <person name="Vidigal T.H.D.A."/>
            <person name="Brescovit A.D."/>
            <person name="Santos A.J."/>
        </authorList>
    </citation>
    <scope>NUCLEOTIDE SEQUENCE</scope>
    <source>
        <tissue evidence="1">Shoot tissue taken approximately 20 cm above the soil surface</tissue>
    </source>
</reference>
<organism evidence="1">
    <name type="scientific">Arundo donax</name>
    <name type="common">Giant reed</name>
    <name type="synonym">Donax arundinaceus</name>
    <dbReference type="NCBI Taxonomy" id="35708"/>
    <lineage>
        <taxon>Eukaryota</taxon>
        <taxon>Viridiplantae</taxon>
        <taxon>Streptophyta</taxon>
        <taxon>Embryophyta</taxon>
        <taxon>Tracheophyta</taxon>
        <taxon>Spermatophyta</taxon>
        <taxon>Magnoliopsida</taxon>
        <taxon>Liliopsida</taxon>
        <taxon>Poales</taxon>
        <taxon>Poaceae</taxon>
        <taxon>PACMAD clade</taxon>
        <taxon>Arundinoideae</taxon>
        <taxon>Arundineae</taxon>
        <taxon>Arundo</taxon>
    </lineage>
</organism>
<reference evidence="1" key="2">
    <citation type="journal article" date="2015" name="Data Brief">
        <title>Shoot transcriptome of the giant reed, Arundo donax.</title>
        <authorList>
            <person name="Barrero R.A."/>
            <person name="Guerrero F.D."/>
            <person name="Moolhuijzen P."/>
            <person name="Goolsby J.A."/>
            <person name="Tidwell J."/>
            <person name="Bellgard S.E."/>
            <person name="Bellgard M.I."/>
        </authorList>
    </citation>
    <scope>NUCLEOTIDE SEQUENCE</scope>
    <source>
        <tissue evidence="1">Shoot tissue taken approximately 20 cm above the soil surface</tissue>
    </source>
</reference>
<sequence>MELCFKMCAHAHVCFFSFLARNYSRLLFFEVVCIV</sequence>
<name>A0A0A9FDF0_ARUDO</name>
<dbReference type="AlphaFoldDB" id="A0A0A9FDF0"/>
<evidence type="ECO:0000313" key="1">
    <source>
        <dbReference type="EMBL" id="JAE08126.1"/>
    </source>
</evidence>
<proteinExistence type="predicted"/>
<accession>A0A0A9FDF0</accession>
<protein>
    <submittedName>
        <fullName evidence="1">Uncharacterized protein</fullName>
    </submittedName>
</protein>